<reference evidence="1 2" key="2">
    <citation type="submission" date="2017-10" db="EMBL/GenBank/DDBJ databases">
        <authorList>
            <person name="Banno H."/>
            <person name="Chua N.-H."/>
        </authorList>
    </citation>
    <scope>NUCLEOTIDE SEQUENCE [LARGE SCALE GENOMIC DNA]</scope>
    <source>
        <strain evidence="1 2">JK623</strain>
    </source>
</reference>
<protein>
    <submittedName>
        <fullName evidence="1">Uncharacterized protein</fullName>
    </submittedName>
</protein>
<sequence length="94" mass="10893">MAGSKNLAEDPYERLANAIVLQAVADYRVALKKIKAHPKNREAISEALEIEKFFRSGWYSQLTDVDGEYLIRRLQDEIRQSESIRGKKNKSNRR</sequence>
<dbReference type="EMBL" id="PDYG01000074">
    <property type="protein sequence ID" value="PHU37128.1"/>
    <property type="molecule type" value="Genomic_DNA"/>
</dbReference>
<name>A0A2G3E1I3_9FIRM</name>
<reference evidence="1 2" key="1">
    <citation type="submission" date="2017-10" db="EMBL/GenBank/DDBJ databases">
        <title>Resolving the taxonomy of Roseburia spp., Eubacterium rectale and Agathobacter spp. through phylogenomic analysis.</title>
        <authorList>
            <person name="Sheridan P.O."/>
            <person name="Walker A.W."/>
            <person name="Duncan S.H."/>
            <person name="Scott K.P."/>
            <person name="Toole P.W.O."/>
            <person name="Luis P."/>
            <person name="Flint H.J."/>
        </authorList>
    </citation>
    <scope>NUCLEOTIDE SEQUENCE [LARGE SCALE GENOMIC DNA]</scope>
    <source>
        <strain evidence="1 2">JK623</strain>
    </source>
</reference>
<accession>A0A2G3E1I3</accession>
<proteinExistence type="predicted"/>
<gene>
    <name evidence="1" type="ORF">CSX02_08915</name>
</gene>
<dbReference type="Proteomes" id="UP000224563">
    <property type="component" value="Unassembled WGS sequence"/>
</dbReference>
<evidence type="ECO:0000313" key="2">
    <source>
        <dbReference type="Proteomes" id="UP000224563"/>
    </source>
</evidence>
<organism evidence="1 2">
    <name type="scientific">Agathobacter ruminis</name>
    <dbReference type="NCBI Taxonomy" id="1712665"/>
    <lineage>
        <taxon>Bacteria</taxon>
        <taxon>Bacillati</taxon>
        <taxon>Bacillota</taxon>
        <taxon>Clostridia</taxon>
        <taxon>Lachnospirales</taxon>
        <taxon>Lachnospiraceae</taxon>
        <taxon>Agathobacter</taxon>
    </lineage>
</organism>
<dbReference type="AlphaFoldDB" id="A0A2G3E1I3"/>
<dbReference type="RefSeq" id="WP_099386419.1">
    <property type="nucleotide sequence ID" value="NZ_JANSWH010000072.1"/>
</dbReference>
<comment type="caution">
    <text evidence="1">The sequence shown here is derived from an EMBL/GenBank/DDBJ whole genome shotgun (WGS) entry which is preliminary data.</text>
</comment>
<evidence type="ECO:0000313" key="1">
    <source>
        <dbReference type="EMBL" id="PHU37128.1"/>
    </source>
</evidence>
<keyword evidence="2" id="KW-1185">Reference proteome</keyword>